<keyword evidence="2" id="KW-1003">Cell membrane</keyword>
<feature type="domain" description="Cadherin" evidence="14">
    <location>
        <begin position="682"/>
        <end position="784"/>
    </location>
</feature>
<dbReference type="AlphaFoldDB" id="A0A8W8L5D9"/>
<dbReference type="PANTHER" id="PTHR24028:SF146">
    <property type="entry name" value="CADHERIN 96CB, ISOFORM D-RELATED"/>
    <property type="match status" value="1"/>
</dbReference>
<keyword evidence="9 13" id="KW-0472">Membrane</keyword>
<evidence type="ECO:0000256" key="4">
    <source>
        <dbReference type="ARBA" id="ARBA00022729"/>
    </source>
</evidence>
<feature type="domain" description="Cadherin" evidence="14">
    <location>
        <begin position="474"/>
        <end position="577"/>
    </location>
</feature>
<evidence type="ECO:0000256" key="8">
    <source>
        <dbReference type="ARBA" id="ARBA00022989"/>
    </source>
</evidence>
<evidence type="ECO:0000256" key="5">
    <source>
        <dbReference type="ARBA" id="ARBA00022737"/>
    </source>
</evidence>
<dbReference type="GO" id="GO:0007156">
    <property type="term" value="P:homophilic cell adhesion via plasma membrane adhesion molecules"/>
    <property type="evidence" value="ECO:0007669"/>
    <property type="project" value="InterPro"/>
</dbReference>
<name>A0A8W8L5D9_MAGGI</name>
<proteinExistence type="predicted"/>
<keyword evidence="3 13" id="KW-0812">Transmembrane</keyword>
<comment type="subcellular location">
    <subcellularLocation>
        <location evidence="1">Cell membrane</location>
        <topology evidence="1">Single-pass type I membrane protein</topology>
    </subcellularLocation>
</comment>
<dbReference type="InterPro" id="IPR020894">
    <property type="entry name" value="Cadherin_CS"/>
</dbReference>
<evidence type="ECO:0000256" key="6">
    <source>
        <dbReference type="ARBA" id="ARBA00022837"/>
    </source>
</evidence>
<dbReference type="FunFam" id="2.60.40.60:FF:000002">
    <property type="entry name" value="Protocadherin alpha 2"/>
    <property type="match status" value="1"/>
</dbReference>
<feature type="domain" description="Cadherin" evidence="14">
    <location>
        <begin position="788"/>
        <end position="894"/>
    </location>
</feature>
<feature type="compositionally biased region" description="Polar residues" evidence="12">
    <location>
        <begin position="1125"/>
        <end position="1141"/>
    </location>
</feature>
<dbReference type="InterPro" id="IPR002126">
    <property type="entry name" value="Cadherin-like_dom"/>
</dbReference>
<dbReference type="FunFam" id="2.60.40.60:FF:000350">
    <property type="entry name" value="Predicted protein"/>
    <property type="match status" value="1"/>
</dbReference>
<organism evidence="15 16">
    <name type="scientific">Magallana gigas</name>
    <name type="common">Pacific oyster</name>
    <name type="synonym">Crassostrea gigas</name>
    <dbReference type="NCBI Taxonomy" id="29159"/>
    <lineage>
        <taxon>Eukaryota</taxon>
        <taxon>Metazoa</taxon>
        <taxon>Spiralia</taxon>
        <taxon>Lophotrochozoa</taxon>
        <taxon>Mollusca</taxon>
        <taxon>Bivalvia</taxon>
        <taxon>Autobranchia</taxon>
        <taxon>Pteriomorphia</taxon>
        <taxon>Ostreida</taxon>
        <taxon>Ostreoidea</taxon>
        <taxon>Ostreidae</taxon>
        <taxon>Magallana</taxon>
    </lineage>
</organism>
<evidence type="ECO:0000256" key="13">
    <source>
        <dbReference type="SAM" id="Phobius"/>
    </source>
</evidence>
<dbReference type="FunFam" id="2.60.40.60:FF:000020">
    <property type="entry name" value="Dachsous cadherin-related 1b"/>
    <property type="match status" value="1"/>
</dbReference>
<feature type="region of interest" description="Disordered" evidence="12">
    <location>
        <begin position="1117"/>
        <end position="1141"/>
    </location>
</feature>
<reference evidence="15" key="1">
    <citation type="submission" date="2022-08" db="UniProtKB">
        <authorList>
            <consortium name="EnsemblMetazoa"/>
        </authorList>
    </citation>
    <scope>IDENTIFICATION</scope>
    <source>
        <strain evidence="15">05x7-T-G4-1.051#20</strain>
    </source>
</reference>
<dbReference type="SUPFAM" id="SSF49313">
    <property type="entry name" value="Cadherin-like"/>
    <property type="match status" value="7"/>
</dbReference>
<dbReference type="SMART" id="SM00112">
    <property type="entry name" value="CA"/>
    <property type="match status" value="7"/>
</dbReference>
<keyword evidence="8 13" id="KW-1133">Transmembrane helix</keyword>
<dbReference type="PROSITE" id="PS50268">
    <property type="entry name" value="CADHERIN_2"/>
    <property type="match status" value="7"/>
</dbReference>
<dbReference type="Pfam" id="PF08266">
    <property type="entry name" value="Cadherin_2"/>
    <property type="match status" value="1"/>
</dbReference>
<dbReference type="PROSITE" id="PS00232">
    <property type="entry name" value="CADHERIN_1"/>
    <property type="match status" value="3"/>
</dbReference>
<dbReference type="GO" id="GO:0005509">
    <property type="term" value="F:calcium ion binding"/>
    <property type="evidence" value="ECO:0007669"/>
    <property type="project" value="UniProtKB-UniRule"/>
</dbReference>
<evidence type="ECO:0000313" key="16">
    <source>
        <dbReference type="Proteomes" id="UP000005408"/>
    </source>
</evidence>
<accession>A0A8W8L5D9</accession>
<dbReference type="Gene3D" id="2.60.40.60">
    <property type="entry name" value="Cadherins"/>
    <property type="match status" value="7"/>
</dbReference>
<evidence type="ECO:0000256" key="10">
    <source>
        <dbReference type="ARBA" id="ARBA00023180"/>
    </source>
</evidence>
<evidence type="ECO:0000256" key="11">
    <source>
        <dbReference type="PROSITE-ProRule" id="PRU00043"/>
    </source>
</evidence>
<keyword evidence="4" id="KW-0732">Signal</keyword>
<evidence type="ECO:0000256" key="2">
    <source>
        <dbReference type="ARBA" id="ARBA00022475"/>
    </source>
</evidence>
<feature type="compositionally biased region" description="Basic and acidic residues" evidence="12">
    <location>
        <begin position="1072"/>
        <end position="1081"/>
    </location>
</feature>
<evidence type="ECO:0000256" key="3">
    <source>
        <dbReference type="ARBA" id="ARBA00022692"/>
    </source>
</evidence>
<protein>
    <recommendedName>
        <fullName evidence="14">Cadherin domain-containing protein</fullName>
    </recommendedName>
</protein>
<sequence>MIKSPVLFDFMSVPCRSPLKSQRRPINFIPITGPSLYNRNCGENNNLPRVGSPRLMCTETNLPQKERKLWGFVIENVNGESTPDVAASLFHLNSKKCPSPGPPEDRQQCQRKHVWVVRPRDDGNDALVEHQIINVRVIVDREEEPLGTLVGNIPKESSLGNNMTDQEFQSLKYDFLDQTKMASLFTINNDNGNIYTAVVIDRETECSFKEVCSLDFDVMVRSSVSTKYEIISVNILILDINDKSPTFQPDVITVQISESEAIGTTIGIEGATDSDSSAINRIQSYKIVPSDGPFGLNATKKDGGYILKLVLRRILNREQINSYQVSIVAYDGGLNPNSGTLSVTVEVTDDNDNSPVFTQSVYETKVREGVKRGTSVLKVSASDADEGKNAEIRYHFSPTQSDLDEIKKIFAINDTSGDVLVVGDLVYEAGKVYEISIEATDLGQQPTVSQCIVRITVEDFGNNPPIVRVNFLSSNSIGMVNVSESSKPGLVIAHVNVEDTDSGSNGIVTCDISDSSFALEAVQGKGYVVLIKLDLDRESKAVHNVTVTCQDQGTPVLMSASHFLVRVEDENDHSPQFKQAMYFSAINENNAVGDYIVQVLAVDDDVGINAAIRYQLHSDSHNMFAINPETGVITANLRFDRETNLFYKFTVIAMDGGSPPQSSTASVLLNISDINDNPPVFEVAEFQFFVMENSDPNTNIGSVSATDKDEGKNGDIMFTLSPNSQVPFMVHTDGSIVSTKSLDRELSSKYSFKVWAHDLGTPSLSSQIMVNVLVGDSNDNAPIIVYPSTENNSMSISYLAPVGSPIASIKAYDLDEEGPNSQLEYFFNNGNELDIFYIGKNTGKISLKKTYHVNMDVTFAVSVIVRDKGDNRRSNTTNFYIVLKYSNGTIVEALEDNGNKNIVITVIIVCFTILISAVIFTIICILCRQDKKLKKSHQQGPEKRFYDEKIPEVIMEVTPDISGVLCNPGDTPSKKKKKEVSFTLNEENPDMFPAHNNPGFDRALPQNSPTLQPDYDGAPTTFQGLPPKSQYSLPNRPPVHKQRQHLPSTDNFSDSSGDTTTADSGRGGSDLDLSHPQRQDDMGSEYAKLKPPGSLHKVHLPHFDNFIQHTHGHLKSQPYSALYPPTTNSNSSSGEWNPSYV</sequence>
<evidence type="ECO:0000259" key="14">
    <source>
        <dbReference type="PROSITE" id="PS50268"/>
    </source>
</evidence>
<keyword evidence="5" id="KW-0677">Repeat</keyword>
<feature type="region of interest" description="Disordered" evidence="12">
    <location>
        <begin position="987"/>
        <end position="1095"/>
    </location>
</feature>
<dbReference type="InterPro" id="IPR050174">
    <property type="entry name" value="Protocadherin/Cadherin-CA"/>
</dbReference>
<keyword evidence="6 11" id="KW-0106">Calcium</keyword>
<keyword evidence="7" id="KW-0130">Cell adhesion</keyword>
<dbReference type="FunFam" id="2.60.40.60:FF:000092">
    <property type="entry name" value="Protocadherin 8"/>
    <property type="match status" value="1"/>
</dbReference>
<feature type="domain" description="Cadherin" evidence="14">
    <location>
        <begin position="578"/>
        <end position="681"/>
    </location>
</feature>
<dbReference type="Pfam" id="PF00028">
    <property type="entry name" value="Cadherin"/>
    <property type="match status" value="6"/>
</dbReference>
<evidence type="ECO:0000256" key="1">
    <source>
        <dbReference type="ARBA" id="ARBA00004251"/>
    </source>
</evidence>
<keyword evidence="16" id="KW-1185">Reference proteome</keyword>
<feature type="compositionally biased region" description="Low complexity" evidence="12">
    <location>
        <begin position="1053"/>
        <end position="1064"/>
    </location>
</feature>
<dbReference type="Proteomes" id="UP000005408">
    <property type="component" value="Unassembled WGS sequence"/>
</dbReference>
<evidence type="ECO:0000256" key="12">
    <source>
        <dbReference type="SAM" id="MobiDB-lite"/>
    </source>
</evidence>
<dbReference type="EnsemblMetazoa" id="G26447.2">
    <property type="protein sequence ID" value="G26447.2:cds"/>
    <property type="gene ID" value="G26447"/>
</dbReference>
<evidence type="ECO:0000256" key="7">
    <source>
        <dbReference type="ARBA" id="ARBA00022889"/>
    </source>
</evidence>
<feature type="domain" description="Cadherin" evidence="14">
    <location>
        <begin position="248"/>
        <end position="357"/>
    </location>
</feature>
<dbReference type="CDD" id="cd11304">
    <property type="entry name" value="Cadherin_repeat"/>
    <property type="match status" value="7"/>
</dbReference>
<dbReference type="PANTHER" id="PTHR24028">
    <property type="entry name" value="CADHERIN-87A"/>
    <property type="match status" value="1"/>
</dbReference>
<dbReference type="PRINTS" id="PR00205">
    <property type="entry name" value="CADHERIN"/>
</dbReference>
<dbReference type="GO" id="GO:0005886">
    <property type="term" value="C:plasma membrane"/>
    <property type="evidence" value="ECO:0007669"/>
    <property type="project" value="UniProtKB-SubCell"/>
</dbReference>
<feature type="transmembrane region" description="Helical" evidence="13">
    <location>
        <begin position="902"/>
        <end position="927"/>
    </location>
</feature>
<keyword evidence="10" id="KW-0325">Glycoprotein</keyword>
<feature type="domain" description="Cadherin" evidence="14">
    <location>
        <begin position="358"/>
        <end position="467"/>
    </location>
</feature>
<dbReference type="InterPro" id="IPR013164">
    <property type="entry name" value="Cadherin_N"/>
</dbReference>
<evidence type="ECO:0000313" key="15">
    <source>
        <dbReference type="EnsemblMetazoa" id="G26447.2:cds"/>
    </source>
</evidence>
<dbReference type="InterPro" id="IPR015919">
    <property type="entry name" value="Cadherin-like_sf"/>
</dbReference>
<evidence type="ECO:0000256" key="9">
    <source>
        <dbReference type="ARBA" id="ARBA00023136"/>
    </source>
</evidence>
<dbReference type="FunFam" id="2.60.40.60:FF:000007">
    <property type="entry name" value="Protocadherin alpha 2"/>
    <property type="match status" value="1"/>
</dbReference>
<feature type="domain" description="Cadherin" evidence="14">
    <location>
        <begin position="142"/>
        <end position="247"/>
    </location>
</feature>